<keyword evidence="5" id="KW-1185">Reference proteome</keyword>
<dbReference type="InterPro" id="IPR003607">
    <property type="entry name" value="HD/PDEase_dom"/>
</dbReference>
<dbReference type="Pfam" id="PF07697">
    <property type="entry name" value="7TMR-HDED"/>
    <property type="match status" value="1"/>
</dbReference>
<feature type="domain" description="HD" evidence="3">
    <location>
        <begin position="482"/>
        <end position="626"/>
    </location>
</feature>
<dbReference type="AlphaFoldDB" id="A0A498R7E1"/>
<gene>
    <name evidence="4" type="ORF">LUCI_1298</name>
</gene>
<evidence type="ECO:0000313" key="5">
    <source>
        <dbReference type="Proteomes" id="UP000277811"/>
    </source>
</evidence>
<feature type="transmembrane region" description="Helical" evidence="2">
    <location>
        <begin position="369"/>
        <end position="386"/>
    </location>
</feature>
<dbReference type="InterPro" id="IPR011624">
    <property type="entry name" value="Metal-dep_PHydrolase_7TM_extra"/>
</dbReference>
<dbReference type="SMART" id="SM00471">
    <property type="entry name" value="HDc"/>
    <property type="match status" value="1"/>
</dbReference>
<dbReference type="EMBL" id="UPPP01000061">
    <property type="protein sequence ID" value="VBB06083.1"/>
    <property type="molecule type" value="Genomic_DNA"/>
</dbReference>
<dbReference type="InterPro" id="IPR006674">
    <property type="entry name" value="HD_domain"/>
</dbReference>
<dbReference type="CDD" id="cd00077">
    <property type="entry name" value="HDc"/>
    <property type="match status" value="1"/>
</dbReference>
<keyword evidence="4" id="KW-0675">Receptor</keyword>
<dbReference type="PANTHER" id="PTHR36442:SF1">
    <property type="entry name" value="CYCLIC-DI-AMP PHOSPHODIESTERASE PGPH"/>
    <property type="match status" value="1"/>
</dbReference>
<evidence type="ECO:0000259" key="3">
    <source>
        <dbReference type="PROSITE" id="PS51831"/>
    </source>
</evidence>
<accession>A0A498R7E1</accession>
<evidence type="ECO:0000313" key="4">
    <source>
        <dbReference type="EMBL" id="VBB06083.1"/>
    </source>
</evidence>
<protein>
    <submittedName>
        <fullName evidence="4">7tm receptor with intracellular hd hydrolase</fullName>
    </submittedName>
</protein>
<dbReference type="RefSeq" id="WP_207857098.1">
    <property type="nucleotide sequence ID" value="NZ_UPPP01000061.1"/>
</dbReference>
<evidence type="ECO:0000256" key="1">
    <source>
        <dbReference type="SAM" id="MobiDB-lite"/>
    </source>
</evidence>
<sequence>MSVNTKLRNMFLQPTSIYARPVTRRIVLWLIFFTLFMIVLSAEFIPDKVYLTVGQVSDRDVISPRTVSYVDTAKTKKLEEEVLASVASVYDLDVGVITRAEESVSAIFHTAKIVINDKQLVSTEQKTAKMKELLTVSLPNTVLNGLVNLQANDLAQAEEDTRAILRKYLQRGIRDDDLDLARKRIVMDTEEMNLGKSTEAVVAGIAQTLLRPNFILNVRETDKRKQAALASVDPVRETVKKGQVLVRRGDVVTEEQIHAIEEIGLYKGQISEIRIFGLAIFVLIIMTMMLGYLYKFAQPVYANDLHLVLLGLIFLAILLLGKTLHYYSDFVAPIAAGALLAAILIDVRVGILSGVMLALLYGVIVEDDLRAVVTVLIGSMAGVYSVSKLSHGYSLTRTGLCIAGVNLVVIASTGFIEQVNSHQLMIQSSLGVLGGLASAILATGLLPYLEHTFTITTPIKLLDLAKPNHPLQQRLLLEAPGTYHHSILVGNLAETAADRIGADAVAVRVGAYYHDIGKIKRPCFFIENQVGTENPHDKIAPSLSTLIVTSHIKDGVDYCKEYKLPQVIHDIIQQHHGTTLVSYFYKRASETEHGDCLVEADFRYEGPRPQTKEAALVMLADSCEAAVRSIAKPNVNRIEATVRKIIRERLLDGQLDECDLTLQDLNLVGDVFIRVLSSMFHTRIEYPDAKDFERRKTKSGNSNKQPAGKDEFHAANGANGECGVKKDS</sequence>
<feature type="transmembrane region" description="Helical" evidence="2">
    <location>
        <begin position="398"/>
        <end position="416"/>
    </location>
</feature>
<feature type="transmembrane region" description="Helical" evidence="2">
    <location>
        <begin position="428"/>
        <end position="449"/>
    </location>
</feature>
<dbReference type="Pfam" id="PF01966">
    <property type="entry name" value="HD"/>
    <property type="match status" value="1"/>
</dbReference>
<keyword evidence="2" id="KW-0812">Transmembrane</keyword>
<evidence type="ECO:0000256" key="2">
    <source>
        <dbReference type="SAM" id="Phobius"/>
    </source>
</evidence>
<feature type="transmembrane region" description="Helical" evidence="2">
    <location>
        <begin position="306"/>
        <end position="327"/>
    </location>
</feature>
<dbReference type="Pfam" id="PF07698">
    <property type="entry name" value="7TM-7TMR_HD"/>
    <property type="match status" value="1"/>
</dbReference>
<proteinExistence type="predicted"/>
<dbReference type="PANTHER" id="PTHR36442">
    <property type="entry name" value="CYCLIC-DI-AMP PHOSPHODIESTERASE PGPH"/>
    <property type="match status" value="1"/>
</dbReference>
<reference evidence="4 5" key="1">
    <citation type="submission" date="2018-06" db="EMBL/GenBank/DDBJ databases">
        <authorList>
            <person name="Strepis N."/>
        </authorList>
    </citation>
    <scope>NUCLEOTIDE SEQUENCE [LARGE SCALE GENOMIC DNA]</scope>
    <source>
        <strain evidence="4">LUCI</strain>
    </source>
</reference>
<dbReference type="SUPFAM" id="SSF109604">
    <property type="entry name" value="HD-domain/PDEase-like"/>
    <property type="match status" value="1"/>
</dbReference>
<keyword evidence="4" id="KW-0378">Hydrolase</keyword>
<dbReference type="NCBIfam" id="TIGR00277">
    <property type="entry name" value="HDIG"/>
    <property type="match status" value="1"/>
</dbReference>
<dbReference type="PROSITE" id="PS51831">
    <property type="entry name" value="HD"/>
    <property type="match status" value="1"/>
</dbReference>
<feature type="transmembrane region" description="Helical" evidence="2">
    <location>
        <begin position="339"/>
        <end position="363"/>
    </location>
</feature>
<keyword evidence="2" id="KW-1133">Transmembrane helix</keyword>
<name>A0A498R7E1_9FIRM</name>
<dbReference type="InterPro" id="IPR006675">
    <property type="entry name" value="HDIG_dom"/>
</dbReference>
<organism evidence="4 5">
    <name type="scientific">Lucifera butyrica</name>
    <dbReference type="NCBI Taxonomy" id="1351585"/>
    <lineage>
        <taxon>Bacteria</taxon>
        <taxon>Bacillati</taxon>
        <taxon>Bacillota</taxon>
        <taxon>Negativicutes</taxon>
        <taxon>Veillonellales</taxon>
        <taxon>Veillonellaceae</taxon>
        <taxon>Lucifera</taxon>
    </lineage>
</organism>
<keyword evidence="2" id="KW-0472">Membrane</keyword>
<feature type="transmembrane region" description="Helical" evidence="2">
    <location>
        <begin position="275"/>
        <end position="294"/>
    </location>
</feature>
<dbReference type="Gene3D" id="1.10.3210.10">
    <property type="entry name" value="Hypothetical protein af1432"/>
    <property type="match status" value="1"/>
</dbReference>
<feature type="transmembrane region" description="Helical" evidence="2">
    <location>
        <begin position="26"/>
        <end position="45"/>
    </location>
</feature>
<dbReference type="InterPro" id="IPR011621">
    <property type="entry name" value="Metal-dep_PHydrolase_7TM_intra"/>
</dbReference>
<dbReference type="InterPro" id="IPR052722">
    <property type="entry name" value="PgpH_phosphodiesterase"/>
</dbReference>
<dbReference type="GO" id="GO:0016787">
    <property type="term" value="F:hydrolase activity"/>
    <property type="evidence" value="ECO:0007669"/>
    <property type="project" value="UniProtKB-KW"/>
</dbReference>
<feature type="region of interest" description="Disordered" evidence="1">
    <location>
        <begin position="690"/>
        <end position="728"/>
    </location>
</feature>
<dbReference type="Proteomes" id="UP000277811">
    <property type="component" value="Unassembled WGS sequence"/>
</dbReference>